<dbReference type="AlphaFoldDB" id="A0A1F4ZCI6"/>
<dbReference type="PANTHER" id="PTHR31157">
    <property type="entry name" value="SCP DOMAIN-CONTAINING PROTEIN"/>
    <property type="match status" value="1"/>
</dbReference>
<dbReference type="Proteomes" id="UP000177080">
    <property type="component" value="Unassembled WGS sequence"/>
</dbReference>
<feature type="transmembrane region" description="Helical" evidence="1">
    <location>
        <begin position="240"/>
        <end position="260"/>
    </location>
</feature>
<evidence type="ECO:0000256" key="1">
    <source>
        <dbReference type="SAM" id="Phobius"/>
    </source>
</evidence>
<dbReference type="PANTHER" id="PTHR31157:SF1">
    <property type="entry name" value="SCP DOMAIN-CONTAINING PROTEIN"/>
    <property type="match status" value="1"/>
</dbReference>
<dbReference type="EMBL" id="MEXN01000003">
    <property type="protein sequence ID" value="OGD04050.1"/>
    <property type="molecule type" value="Genomic_DNA"/>
</dbReference>
<evidence type="ECO:0000313" key="4">
    <source>
        <dbReference type="Proteomes" id="UP000177080"/>
    </source>
</evidence>
<dbReference type="Pfam" id="PF00188">
    <property type="entry name" value="CAP"/>
    <property type="match status" value="1"/>
</dbReference>
<keyword evidence="1" id="KW-0812">Transmembrane</keyword>
<feature type="transmembrane region" description="Helical" evidence="1">
    <location>
        <begin position="272"/>
        <end position="294"/>
    </location>
</feature>
<dbReference type="CDD" id="cd05379">
    <property type="entry name" value="CAP_bacterial"/>
    <property type="match status" value="1"/>
</dbReference>
<proteinExistence type="predicted"/>
<name>A0A1F4ZCI6_9BACT</name>
<dbReference type="Gene3D" id="3.40.33.10">
    <property type="entry name" value="CAP"/>
    <property type="match status" value="1"/>
</dbReference>
<dbReference type="SUPFAM" id="SSF55797">
    <property type="entry name" value="PR-1-like"/>
    <property type="match status" value="1"/>
</dbReference>
<accession>A0A1F4ZCI6</accession>
<keyword evidence="1" id="KW-0472">Membrane</keyword>
<keyword evidence="1" id="KW-1133">Transmembrane helix</keyword>
<dbReference type="InterPro" id="IPR035940">
    <property type="entry name" value="CAP_sf"/>
</dbReference>
<comment type="caution">
    <text evidence="3">The sequence shown here is derived from an EMBL/GenBank/DDBJ whole genome shotgun (WGS) entry which is preliminary data.</text>
</comment>
<protein>
    <recommendedName>
        <fullName evidence="2">SCP domain-containing protein</fullName>
    </recommendedName>
</protein>
<evidence type="ECO:0000313" key="3">
    <source>
        <dbReference type="EMBL" id="OGD04050.1"/>
    </source>
</evidence>
<evidence type="ECO:0000259" key="2">
    <source>
        <dbReference type="Pfam" id="PF00188"/>
    </source>
</evidence>
<gene>
    <name evidence="3" type="ORF">A2989_01470</name>
</gene>
<feature type="domain" description="SCP" evidence="2">
    <location>
        <begin position="64"/>
        <end position="169"/>
    </location>
</feature>
<feature type="transmembrane region" description="Helical" evidence="1">
    <location>
        <begin position="20"/>
        <end position="40"/>
    </location>
</feature>
<dbReference type="InterPro" id="IPR014044">
    <property type="entry name" value="CAP_dom"/>
</dbReference>
<dbReference type="STRING" id="1797259.A2989_01470"/>
<organism evidence="3 4">
    <name type="scientific">Candidatus Amesbacteria bacterium RIFCSPLOWO2_01_FULL_48_25</name>
    <dbReference type="NCBI Taxonomy" id="1797259"/>
    <lineage>
        <taxon>Bacteria</taxon>
        <taxon>Candidatus Amesiibacteriota</taxon>
    </lineage>
</organism>
<reference evidence="3 4" key="1">
    <citation type="journal article" date="2016" name="Nat. Commun.">
        <title>Thousands of microbial genomes shed light on interconnected biogeochemical processes in an aquifer system.</title>
        <authorList>
            <person name="Anantharaman K."/>
            <person name="Brown C.T."/>
            <person name="Hug L.A."/>
            <person name="Sharon I."/>
            <person name="Castelle C.J."/>
            <person name="Probst A.J."/>
            <person name="Thomas B.C."/>
            <person name="Singh A."/>
            <person name="Wilkins M.J."/>
            <person name="Karaoz U."/>
            <person name="Brodie E.L."/>
            <person name="Williams K.H."/>
            <person name="Hubbard S.S."/>
            <person name="Banfield J.F."/>
        </authorList>
    </citation>
    <scope>NUCLEOTIDE SEQUENCE [LARGE SCALE GENOMIC DNA]</scope>
</reference>
<sequence length="295" mass="32244">MSWFRHLFLPHESNNQRAKLLHPSSFGLIIGFFTLVQIAINYVSSSYPAILGYASQIPPAEIVRLTNVNRESQGLPALKLDSELTQAAVLKAADMFARDYWAHVSPIGTLPWYFFTEVGYSYRYAGENLARDFSNPGSIVQAWVDSPTHRENLLSSKYQDIGVAVVDGQLSGRDTTLVVQLLGTRLSAVPAVSRQASFTVQAQEEPAASAPAVAVMQVQVPPQSIFSATPVANPFDITRAISLSLLAVIATVLLVDVVLVRRGQIIRWTSRSPAHLIFISVLLVAAFTVLQGQIL</sequence>